<protein>
    <submittedName>
        <fullName evidence="2">HOOK domain-containing protein</fullName>
    </submittedName>
</protein>
<proteinExistence type="predicted"/>
<organism evidence="2">
    <name type="scientific">Mesocestoides corti</name>
    <name type="common">Flatworm</name>
    <dbReference type="NCBI Taxonomy" id="53468"/>
    <lineage>
        <taxon>Eukaryota</taxon>
        <taxon>Metazoa</taxon>
        <taxon>Spiralia</taxon>
        <taxon>Lophotrochozoa</taxon>
        <taxon>Platyhelminthes</taxon>
        <taxon>Cestoda</taxon>
        <taxon>Eucestoda</taxon>
        <taxon>Cyclophyllidea</taxon>
        <taxon>Mesocestoididae</taxon>
        <taxon>Mesocestoides</taxon>
    </lineage>
</organism>
<reference evidence="2" key="1">
    <citation type="submission" date="2019-11" db="UniProtKB">
        <authorList>
            <consortium name="WormBaseParasite"/>
        </authorList>
    </citation>
    <scope>IDENTIFICATION</scope>
</reference>
<feature type="coiled-coil region" evidence="1">
    <location>
        <begin position="72"/>
        <end position="174"/>
    </location>
</feature>
<evidence type="ECO:0000256" key="1">
    <source>
        <dbReference type="SAM" id="Coils"/>
    </source>
</evidence>
<dbReference type="WBParaSite" id="MCU_010023-RA">
    <property type="protein sequence ID" value="MCU_010023-RA"/>
    <property type="gene ID" value="MCU_010023"/>
</dbReference>
<feature type="coiled-coil region" evidence="1">
    <location>
        <begin position="14"/>
        <end position="48"/>
    </location>
</feature>
<sequence length="242" mass="28142">MDFEQEFHALKMRLDTKTKMEAEYMEEIEELKQVIDGLRQQLEEQRVDSPPEITTDLTLDANRSTVDIVNQINQLQSELELSQKKLHELESENAILRERIDVLEIKESVVLNMTSENATNELLEEIDLLKTQLMAEKSEKQRLHQQIAEKEDDVDAARGQVFELQSTVKSLREELCDVKAEFDGLKLQTGSTDNTRGNSLFSEVEDRRRRAEALVQKQQAFIDKLQHELAYVQAESRRKIVR</sequence>
<dbReference type="AlphaFoldDB" id="A0A5K3FPJ5"/>
<evidence type="ECO:0000313" key="2">
    <source>
        <dbReference type="WBParaSite" id="MCU_010023-RA"/>
    </source>
</evidence>
<accession>A0A5K3FPJ5</accession>
<name>A0A5K3FPJ5_MESCO</name>
<dbReference type="Gene3D" id="1.10.287.1490">
    <property type="match status" value="1"/>
</dbReference>
<keyword evidence="1" id="KW-0175">Coiled coil</keyword>